<protein>
    <submittedName>
        <fullName evidence="4">1,4-alpha-glucan-branching enzyme 3, chloroplastic/amyloplastic-like</fullName>
    </submittedName>
</protein>
<feature type="domain" description="Glycoside hydrolase family 13 N-terminal" evidence="2">
    <location>
        <begin position="164"/>
        <end position="227"/>
    </location>
</feature>
<dbReference type="InterPro" id="IPR037439">
    <property type="entry name" value="Branching_enzy"/>
</dbReference>
<dbReference type="InterPro" id="IPR004193">
    <property type="entry name" value="Glyco_hydro_13_N"/>
</dbReference>
<dbReference type="PANTHER" id="PTHR43651:SF4">
    <property type="entry name" value="1,4-ALPHA-GLUCAN-BRANCHING ENZYME 3, CHLOROPLASTIC_AMYLOPLASTIC"/>
    <property type="match status" value="1"/>
</dbReference>
<reference evidence="4" key="2">
    <citation type="submission" date="2025-08" db="UniProtKB">
        <authorList>
            <consortium name="RefSeq"/>
        </authorList>
    </citation>
    <scope>IDENTIFICATION</scope>
    <source>
        <tissue evidence="4">Leaf</tissue>
    </source>
</reference>
<dbReference type="Gene3D" id="2.60.40.10">
    <property type="entry name" value="Immunoglobulins"/>
    <property type="match status" value="1"/>
</dbReference>
<dbReference type="RefSeq" id="XP_020089019.1">
    <property type="nucleotide sequence ID" value="XM_020233430.1"/>
</dbReference>
<dbReference type="GO" id="GO:0005737">
    <property type="term" value="C:cytoplasm"/>
    <property type="evidence" value="ECO:0007669"/>
    <property type="project" value="TreeGrafter"/>
</dbReference>
<reference evidence="3" key="1">
    <citation type="journal article" date="2015" name="Nat. Genet.">
        <title>The pineapple genome and the evolution of CAM photosynthesis.</title>
        <authorList>
            <person name="Ming R."/>
            <person name="VanBuren R."/>
            <person name="Wai C.M."/>
            <person name="Tang H."/>
            <person name="Schatz M.C."/>
            <person name="Bowers J.E."/>
            <person name="Lyons E."/>
            <person name="Wang M.L."/>
            <person name="Chen J."/>
            <person name="Biggers E."/>
            <person name="Zhang J."/>
            <person name="Huang L."/>
            <person name="Zhang L."/>
            <person name="Miao W."/>
            <person name="Zhang J."/>
            <person name="Ye Z."/>
            <person name="Miao C."/>
            <person name="Lin Z."/>
            <person name="Wang H."/>
            <person name="Zhou H."/>
            <person name="Yim W.C."/>
            <person name="Priest H.D."/>
            <person name="Zheng C."/>
            <person name="Woodhouse M."/>
            <person name="Edger P.P."/>
            <person name="Guyot R."/>
            <person name="Guo H.B."/>
            <person name="Guo H."/>
            <person name="Zheng G."/>
            <person name="Singh R."/>
            <person name="Sharma A."/>
            <person name="Min X."/>
            <person name="Zheng Y."/>
            <person name="Lee H."/>
            <person name="Gurtowski J."/>
            <person name="Sedlazeck F.J."/>
            <person name="Harkess A."/>
            <person name="McKain M.R."/>
            <person name="Liao Z."/>
            <person name="Fang J."/>
            <person name="Liu J."/>
            <person name="Zhang X."/>
            <person name="Zhang Q."/>
            <person name="Hu W."/>
            <person name="Qin Y."/>
            <person name="Wang K."/>
            <person name="Chen L.Y."/>
            <person name="Shirley N."/>
            <person name="Lin Y.R."/>
            <person name="Liu L.Y."/>
            <person name="Hernandez A.G."/>
            <person name="Wright C.L."/>
            <person name="Bulone V."/>
            <person name="Tuskan G.A."/>
            <person name="Heath K."/>
            <person name="Zee F."/>
            <person name="Moore P.H."/>
            <person name="Sunkar R."/>
            <person name="Leebens-Mack J.H."/>
            <person name="Mockler T."/>
            <person name="Bennetzen J.L."/>
            <person name="Freeling M."/>
            <person name="Sankoff D."/>
            <person name="Paterson A.H."/>
            <person name="Zhu X."/>
            <person name="Yang X."/>
            <person name="Smith J.A."/>
            <person name="Cushman J.C."/>
            <person name="Paull R.E."/>
            <person name="Yu Q."/>
        </authorList>
    </citation>
    <scope>NUCLEOTIDE SEQUENCE [LARGE SCALE GENOMIC DNA]</scope>
    <source>
        <strain evidence="3">cv. F153</strain>
    </source>
</reference>
<accession>A0A6P5EZN8</accession>
<dbReference type="SUPFAM" id="SSF81296">
    <property type="entry name" value="E set domains"/>
    <property type="match status" value="1"/>
</dbReference>
<sequence length="789" mass="91668">MRLPSSLLTTSNHFFPPWRGRDRHSSLSDRPYLTSSNSGGCNSVLVLSIPAQRQRWKLLSRPRPRPKPKPKRRCKCSASSFSAAAQEEENPPTQRQQRRQQQRQKPKSEPDVVDPVGFLTKLGISDRAFAQFLRDRHKVLKDRRFELYSRFIDLKEASSGYEILGMHRHRQHRVDFMEWAPGVRYCSLVGDFNDWSPTENSAREGHLGHDDFGYWFIILEDKLKDGQQPDEYYFQEYNYVDDYDKGDNGVNVEELLKRMNDEYWEPGEIWSRKSRLEMVAKLYEQIFGPNGPQTEEELGEIPDAETRYNEWKESQRIDFTNHLLSFDVIDNGQESDIYNVVCDPLSSEKFRTKKPPIAYWIEMRKGRKAWIEKYVPAISHGSRYRIYFNTPEGALERVPAWATYVLPDASKIKFFLCTGLGILVFLDIVHSYASADESVGLALFDGSNDCYFHTGKRGHHKYWGTRMFKYGDVDVLHFLLSNLKWWVTEYRIDGFQFHSLSSMIYTHNGFATFTGAMEEFCNQYVDKDALTYLILANEMLHELNPDIITIAEDATFYPGLCEPTTQGGLGFDYWVNLSIPEMWLWHLENVPDKDWSMNKIMQVLVTKQECHCNMLSYVENHNQSISGGKSFADILFNKPKEQSVASEDIVFRGLQLVKMIKLITFTTSGHAYLNFMGNEFGHPNRVEFPMSSNNYSFMFANRQWELLMDKGIHSNLFNFDMDMMSLDENERILSRSSPSVHHCNDLTMVEAACTGVCARPAERTELFLFVQGVTIRIIQNIPNMNRIHI</sequence>
<organism evidence="3 4">
    <name type="scientific">Ananas comosus</name>
    <name type="common">Pineapple</name>
    <name type="synonym">Ananas ananas</name>
    <dbReference type="NCBI Taxonomy" id="4615"/>
    <lineage>
        <taxon>Eukaryota</taxon>
        <taxon>Viridiplantae</taxon>
        <taxon>Streptophyta</taxon>
        <taxon>Embryophyta</taxon>
        <taxon>Tracheophyta</taxon>
        <taxon>Spermatophyta</taxon>
        <taxon>Magnoliopsida</taxon>
        <taxon>Liliopsida</taxon>
        <taxon>Poales</taxon>
        <taxon>Bromeliaceae</taxon>
        <taxon>Bromelioideae</taxon>
        <taxon>Ananas</taxon>
    </lineage>
</organism>
<dbReference type="OrthoDB" id="196493at2759"/>
<proteinExistence type="predicted"/>
<dbReference type="GO" id="GO:0003844">
    <property type="term" value="F:1,4-alpha-glucan branching enzyme activity"/>
    <property type="evidence" value="ECO:0007669"/>
    <property type="project" value="InterPro"/>
</dbReference>
<feature type="region of interest" description="Disordered" evidence="1">
    <location>
        <begin position="1"/>
        <end position="36"/>
    </location>
</feature>
<dbReference type="GO" id="GO:0004553">
    <property type="term" value="F:hydrolase activity, hydrolyzing O-glycosyl compounds"/>
    <property type="evidence" value="ECO:0007669"/>
    <property type="project" value="InterPro"/>
</dbReference>
<dbReference type="Gene3D" id="3.20.20.80">
    <property type="entry name" value="Glycosidases"/>
    <property type="match status" value="1"/>
</dbReference>
<dbReference type="Proteomes" id="UP000515123">
    <property type="component" value="Linkage group 5"/>
</dbReference>
<dbReference type="GO" id="GO:0005978">
    <property type="term" value="P:glycogen biosynthetic process"/>
    <property type="evidence" value="ECO:0007669"/>
    <property type="project" value="InterPro"/>
</dbReference>
<dbReference type="InterPro" id="IPR014756">
    <property type="entry name" value="Ig_E-set"/>
</dbReference>
<feature type="compositionally biased region" description="Basic residues" evidence="1">
    <location>
        <begin position="96"/>
        <end position="105"/>
    </location>
</feature>
<name>A0A6P5EZN8_ANACO</name>
<dbReference type="Pfam" id="PF02922">
    <property type="entry name" value="CBM_48"/>
    <property type="match status" value="1"/>
</dbReference>
<dbReference type="AlphaFoldDB" id="A0A6P5EZN8"/>
<dbReference type="InterPro" id="IPR013783">
    <property type="entry name" value="Ig-like_fold"/>
</dbReference>
<feature type="compositionally biased region" description="Basic residues" evidence="1">
    <location>
        <begin position="56"/>
        <end position="75"/>
    </location>
</feature>
<evidence type="ECO:0000313" key="3">
    <source>
        <dbReference type="Proteomes" id="UP000515123"/>
    </source>
</evidence>
<dbReference type="InterPro" id="IPR017853">
    <property type="entry name" value="GH"/>
</dbReference>
<feature type="compositionally biased region" description="Polar residues" evidence="1">
    <location>
        <begin position="1"/>
        <end position="13"/>
    </location>
</feature>
<evidence type="ECO:0000256" key="1">
    <source>
        <dbReference type="SAM" id="MobiDB-lite"/>
    </source>
</evidence>
<dbReference type="GeneID" id="109710694"/>
<gene>
    <name evidence="4" type="primary">LOC109710694</name>
</gene>
<evidence type="ECO:0000313" key="4">
    <source>
        <dbReference type="RefSeq" id="XP_020089019.1"/>
    </source>
</evidence>
<evidence type="ECO:0000259" key="2">
    <source>
        <dbReference type="Pfam" id="PF02922"/>
    </source>
</evidence>
<feature type="region of interest" description="Disordered" evidence="1">
    <location>
        <begin position="56"/>
        <end position="114"/>
    </location>
</feature>
<dbReference type="FunFam" id="2.60.40.10:FF:001359">
    <property type="entry name" value="1,4-alpha-glucan-branching enzyme 3, chloroplastic/amyloplastic"/>
    <property type="match status" value="1"/>
</dbReference>
<keyword evidence="3" id="KW-1185">Reference proteome</keyword>
<feature type="compositionally biased region" description="Low complexity" evidence="1">
    <location>
        <begin position="76"/>
        <end position="85"/>
    </location>
</feature>
<dbReference type="SUPFAM" id="SSF51445">
    <property type="entry name" value="(Trans)glycosidases"/>
    <property type="match status" value="1"/>
</dbReference>
<dbReference type="PIRSF" id="PIRSF000463">
    <property type="entry name" value="GlgB"/>
    <property type="match status" value="1"/>
</dbReference>
<dbReference type="PANTHER" id="PTHR43651">
    <property type="entry name" value="1,4-ALPHA-GLUCAN-BRANCHING ENZYME"/>
    <property type="match status" value="1"/>
</dbReference>